<dbReference type="SUPFAM" id="SSF48452">
    <property type="entry name" value="TPR-like"/>
    <property type="match status" value="1"/>
</dbReference>
<dbReference type="Gene3D" id="1.25.40.10">
    <property type="entry name" value="Tetratricopeptide repeat domain"/>
    <property type="match status" value="1"/>
</dbReference>
<dbReference type="Proteomes" id="UP000298127">
    <property type="component" value="Unassembled WGS sequence"/>
</dbReference>
<dbReference type="Pfam" id="PF12688">
    <property type="entry name" value="TPR_5"/>
    <property type="match status" value="1"/>
</dbReference>
<evidence type="ECO:0000259" key="1">
    <source>
        <dbReference type="Pfam" id="PF12688"/>
    </source>
</evidence>
<dbReference type="EMBL" id="SPQZ01000010">
    <property type="protein sequence ID" value="TFV94071.1"/>
    <property type="molecule type" value="Genomic_DNA"/>
</dbReference>
<sequence length="166" mass="17966">MTIDEWEQQVADFWEAFDSAPPESDAQAHPFVARLDALADDCPADDGRAEFERGCIRDSTGRTGEAVGHYEAGLAAGLDDVRRARTLVQMASSRRVLGEPDAALAIIANADPHALGGAPSAVRALILHDLGSHDEALRVAIEALVPHLPRYRRSMANYARLLTEPE</sequence>
<dbReference type="InterPro" id="IPR011990">
    <property type="entry name" value="TPR-like_helical_dom_sf"/>
</dbReference>
<organism evidence="2 3">
    <name type="scientific">Orlajensenia leifsoniae</name>
    <dbReference type="NCBI Taxonomy" id="2561933"/>
    <lineage>
        <taxon>Bacteria</taxon>
        <taxon>Bacillati</taxon>
        <taxon>Actinomycetota</taxon>
        <taxon>Actinomycetes</taxon>
        <taxon>Micrococcales</taxon>
        <taxon>Microbacteriaceae</taxon>
        <taxon>Orlajensenia</taxon>
    </lineage>
</organism>
<name>A0A4Y9QN31_9MICO</name>
<feature type="domain" description="Tetratrico peptide repeat group 5" evidence="1">
    <location>
        <begin position="48"/>
        <end position="162"/>
    </location>
</feature>
<evidence type="ECO:0000313" key="2">
    <source>
        <dbReference type="EMBL" id="TFV94071.1"/>
    </source>
</evidence>
<dbReference type="RefSeq" id="WP_135121760.1">
    <property type="nucleotide sequence ID" value="NZ_SPQZ01000010.1"/>
</dbReference>
<protein>
    <submittedName>
        <fullName evidence="2">Tetratricopeptide repeat protein</fullName>
    </submittedName>
</protein>
<gene>
    <name evidence="2" type="ORF">E4M00_17490</name>
</gene>
<reference evidence="2 3" key="1">
    <citation type="journal article" date="2018" name="J. Microbiol.">
        <title>Leifsonia flava sp. nov., a novel actinobacterium isolated from the rhizosphere of Aquilegia viridiflora.</title>
        <authorList>
            <person name="Cai Y."/>
            <person name="Tao W.Z."/>
            <person name="Ma Y.J."/>
            <person name="Cheng J."/>
            <person name="Zhang M.Y."/>
            <person name="Zhang Y.X."/>
        </authorList>
    </citation>
    <scope>NUCLEOTIDE SEQUENCE [LARGE SCALE GENOMIC DNA]</scope>
    <source>
        <strain evidence="2 3">SYP-B2174</strain>
    </source>
</reference>
<keyword evidence="3" id="KW-1185">Reference proteome</keyword>
<accession>A0A4Y9QN31</accession>
<evidence type="ECO:0000313" key="3">
    <source>
        <dbReference type="Proteomes" id="UP000298127"/>
    </source>
</evidence>
<proteinExistence type="predicted"/>
<dbReference type="InterPro" id="IPR041656">
    <property type="entry name" value="TPR_5"/>
</dbReference>
<dbReference type="AlphaFoldDB" id="A0A4Y9QN31"/>
<comment type="caution">
    <text evidence="2">The sequence shown here is derived from an EMBL/GenBank/DDBJ whole genome shotgun (WGS) entry which is preliminary data.</text>
</comment>